<name>A0A1T4LUL3_9HYPH</name>
<evidence type="ECO:0008006" key="3">
    <source>
        <dbReference type="Google" id="ProtNLM"/>
    </source>
</evidence>
<organism evidence="1 2">
    <name type="scientific">Enhydrobacter aerosaccus</name>
    <dbReference type="NCBI Taxonomy" id="225324"/>
    <lineage>
        <taxon>Bacteria</taxon>
        <taxon>Pseudomonadati</taxon>
        <taxon>Pseudomonadota</taxon>
        <taxon>Alphaproteobacteria</taxon>
        <taxon>Hyphomicrobiales</taxon>
        <taxon>Enhydrobacter</taxon>
    </lineage>
</organism>
<dbReference type="EMBL" id="FUWJ01000001">
    <property type="protein sequence ID" value="SJZ58154.1"/>
    <property type="molecule type" value="Genomic_DNA"/>
</dbReference>
<dbReference type="InterPro" id="IPR035923">
    <property type="entry name" value="TT1751-like_sf"/>
</dbReference>
<proteinExistence type="predicted"/>
<evidence type="ECO:0000313" key="1">
    <source>
        <dbReference type="EMBL" id="SJZ58154.1"/>
    </source>
</evidence>
<keyword evidence="2" id="KW-1185">Reference proteome</keyword>
<evidence type="ECO:0000313" key="2">
    <source>
        <dbReference type="Proteomes" id="UP000190092"/>
    </source>
</evidence>
<dbReference type="Gene3D" id="3.30.310.70">
    <property type="entry name" value="TT1751-like domain"/>
    <property type="match status" value="1"/>
</dbReference>
<dbReference type="Proteomes" id="UP000190092">
    <property type="component" value="Unassembled WGS sequence"/>
</dbReference>
<dbReference type="CDD" id="cd14797">
    <property type="entry name" value="DUF302"/>
    <property type="match status" value="1"/>
</dbReference>
<sequence length="164" mass="17878">MTIAKIEVERFSLTSLKPFDVVVATLKSAIGQPDMVAFFEAMRAASSFAELERIVHGSLGRTGFMLFAEFDLGDVVRHDSGPGTPNSMRFLVGNPLIMKEMVKHVPDAGSYAPVTILIDERPDGVHLTYDKMESYLLPYGNSDALAVARNLDAKITALLRDCAG</sequence>
<reference evidence="2" key="1">
    <citation type="submission" date="2017-02" db="EMBL/GenBank/DDBJ databases">
        <authorList>
            <person name="Varghese N."/>
            <person name="Submissions S."/>
        </authorList>
    </citation>
    <scope>NUCLEOTIDE SEQUENCE [LARGE SCALE GENOMIC DNA]</scope>
    <source>
        <strain evidence="2">ATCC 27094</strain>
    </source>
</reference>
<accession>A0A1T4LUL3</accession>
<dbReference type="RefSeq" id="WP_085933318.1">
    <property type="nucleotide sequence ID" value="NZ_FUWJ01000001.1"/>
</dbReference>
<dbReference type="InterPro" id="IPR005180">
    <property type="entry name" value="DUF302"/>
</dbReference>
<dbReference type="AlphaFoldDB" id="A0A1T4LUL3"/>
<gene>
    <name evidence="1" type="ORF">SAMN02745126_01720</name>
</gene>
<dbReference type="SUPFAM" id="SSF103247">
    <property type="entry name" value="TT1751-like"/>
    <property type="match status" value="1"/>
</dbReference>
<protein>
    <recommendedName>
        <fullName evidence="3">DUF302 domain-containing protein</fullName>
    </recommendedName>
</protein>
<dbReference type="OrthoDB" id="121208at2"/>
<dbReference type="STRING" id="225324.SAMN02745126_01720"/>